<evidence type="ECO:0000256" key="7">
    <source>
        <dbReference type="ARBA" id="ARBA00023136"/>
    </source>
</evidence>
<evidence type="ECO:0000256" key="6">
    <source>
        <dbReference type="ARBA" id="ARBA00022989"/>
    </source>
</evidence>
<dbReference type="PATRIC" id="fig|216463.3.peg.1534"/>
<proteinExistence type="inferred from homology"/>
<reference evidence="9 10" key="1">
    <citation type="submission" date="2015-03" db="EMBL/GenBank/DDBJ databases">
        <authorList>
            <person name="Zheng J."/>
            <person name="Ganezle M."/>
        </authorList>
    </citation>
    <scope>NUCLEOTIDE SEQUENCE [LARGE SCALE GENOMIC DNA]</scope>
    <source>
        <strain evidence="9 10">LP38</strain>
    </source>
</reference>
<comment type="caution">
    <text evidence="9">The sequence shown here is derived from an EMBL/GenBank/DDBJ whole genome shotgun (WGS) entry which is preliminary data.</text>
</comment>
<protein>
    <submittedName>
        <fullName evidence="9">Azaleucine resistance protein AzlC</fullName>
    </submittedName>
</protein>
<dbReference type="EMBL" id="JZCR01000024">
    <property type="protein sequence ID" value="KJW11826.1"/>
    <property type="molecule type" value="Genomic_DNA"/>
</dbReference>
<evidence type="ECO:0000313" key="10">
    <source>
        <dbReference type="Proteomes" id="UP000033491"/>
    </source>
</evidence>
<dbReference type="Proteomes" id="UP000033491">
    <property type="component" value="Unassembled WGS sequence"/>
</dbReference>
<dbReference type="PANTHER" id="PTHR34979">
    <property type="entry name" value="INNER MEMBRANE PROTEIN YGAZ"/>
    <property type="match status" value="1"/>
</dbReference>
<comment type="subcellular location">
    <subcellularLocation>
        <location evidence="1">Cell membrane</location>
        <topology evidence="1">Multi-pass membrane protein</topology>
    </subcellularLocation>
</comment>
<dbReference type="PANTHER" id="PTHR34979:SF1">
    <property type="entry name" value="INNER MEMBRANE PROTEIN YGAZ"/>
    <property type="match status" value="1"/>
</dbReference>
<dbReference type="AlphaFoldDB" id="A0A0F3RPC5"/>
<organism evidence="9 10">
    <name type="scientific">Levilactobacillus spicheri</name>
    <dbReference type="NCBI Taxonomy" id="216463"/>
    <lineage>
        <taxon>Bacteria</taxon>
        <taxon>Bacillati</taxon>
        <taxon>Bacillota</taxon>
        <taxon>Bacilli</taxon>
        <taxon>Lactobacillales</taxon>
        <taxon>Lactobacillaceae</taxon>
        <taxon>Levilactobacillus</taxon>
    </lineage>
</organism>
<keyword evidence="7 8" id="KW-0472">Membrane</keyword>
<keyword evidence="5 8" id="KW-0812">Transmembrane</keyword>
<dbReference type="InterPro" id="IPR011606">
    <property type="entry name" value="Brnchd-chn_aa_trnsp_permease"/>
</dbReference>
<dbReference type="RefSeq" id="WP_045808191.1">
    <property type="nucleotide sequence ID" value="NZ_JZCR01000024.1"/>
</dbReference>
<dbReference type="GO" id="GO:1903785">
    <property type="term" value="P:L-valine transmembrane transport"/>
    <property type="evidence" value="ECO:0007669"/>
    <property type="project" value="TreeGrafter"/>
</dbReference>
<dbReference type="Pfam" id="PF03591">
    <property type="entry name" value="AzlC"/>
    <property type="match status" value="1"/>
</dbReference>
<keyword evidence="4" id="KW-1003">Cell membrane</keyword>
<evidence type="ECO:0000256" key="2">
    <source>
        <dbReference type="ARBA" id="ARBA00010735"/>
    </source>
</evidence>
<keyword evidence="3" id="KW-0813">Transport</keyword>
<evidence type="ECO:0000256" key="4">
    <source>
        <dbReference type="ARBA" id="ARBA00022475"/>
    </source>
</evidence>
<evidence type="ECO:0000256" key="1">
    <source>
        <dbReference type="ARBA" id="ARBA00004651"/>
    </source>
</evidence>
<accession>A0A0F3RPC5</accession>
<feature type="transmembrane region" description="Helical" evidence="8">
    <location>
        <begin position="39"/>
        <end position="64"/>
    </location>
</feature>
<feature type="transmembrane region" description="Helical" evidence="8">
    <location>
        <begin position="70"/>
        <end position="93"/>
    </location>
</feature>
<feature type="transmembrane region" description="Helical" evidence="8">
    <location>
        <begin position="14"/>
        <end position="32"/>
    </location>
</feature>
<dbReference type="OrthoDB" id="3177005at2"/>
<sequence>MTPELTFRTGLKDVLPTVFGYIGVGLAFGIVAHTSHLSLLMVTGLSFVVYAGSAQFIITSMLLAGNPLSAIFFSTFLVNSRMILMSTSLAQYFRHESLGKNLLLGALVTDETFALAMNKQNVTGGRLSFAWQNAANLVAYLVWGVSTVVGAILGGLIANPEQFGFDFALTAMFIGLVYLQLISDKHLGLTLQLLVMGFVALLYYLTLRVLDANLALLVATIGGCLFGMEVKKCHLH</sequence>
<keyword evidence="6 8" id="KW-1133">Transmembrane helix</keyword>
<feature type="transmembrane region" description="Helical" evidence="8">
    <location>
        <begin position="137"/>
        <end position="157"/>
    </location>
</feature>
<evidence type="ECO:0000256" key="5">
    <source>
        <dbReference type="ARBA" id="ARBA00022692"/>
    </source>
</evidence>
<feature type="transmembrane region" description="Helical" evidence="8">
    <location>
        <begin position="189"/>
        <end position="206"/>
    </location>
</feature>
<gene>
    <name evidence="9" type="ORF">VC81_11380</name>
</gene>
<dbReference type="STRING" id="216463.VC81_11380"/>
<dbReference type="GO" id="GO:0005886">
    <property type="term" value="C:plasma membrane"/>
    <property type="evidence" value="ECO:0007669"/>
    <property type="project" value="UniProtKB-SubCell"/>
</dbReference>
<feature type="transmembrane region" description="Helical" evidence="8">
    <location>
        <begin position="163"/>
        <end position="182"/>
    </location>
</feature>
<evidence type="ECO:0000313" key="9">
    <source>
        <dbReference type="EMBL" id="KJW11826.1"/>
    </source>
</evidence>
<evidence type="ECO:0000256" key="3">
    <source>
        <dbReference type="ARBA" id="ARBA00022448"/>
    </source>
</evidence>
<name>A0A0F3RPC5_9LACO</name>
<comment type="similarity">
    <text evidence="2">Belongs to the AzlC family.</text>
</comment>
<evidence type="ECO:0000256" key="8">
    <source>
        <dbReference type="SAM" id="Phobius"/>
    </source>
</evidence>